<dbReference type="Proteomes" id="UP000007015">
    <property type="component" value="Chromosome 2"/>
</dbReference>
<protein>
    <submittedName>
        <fullName evidence="1">Uncharacterized protein</fullName>
    </submittedName>
</protein>
<evidence type="ECO:0000313" key="1">
    <source>
        <dbReference type="EMBL" id="EEC73024.1"/>
    </source>
</evidence>
<accession>B8AGA4</accession>
<organism evidence="1 2">
    <name type="scientific">Oryza sativa subsp. indica</name>
    <name type="common">Rice</name>
    <dbReference type="NCBI Taxonomy" id="39946"/>
    <lineage>
        <taxon>Eukaryota</taxon>
        <taxon>Viridiplantae</taxon>
        <taxon>Streptophyta</taxon>
        <taxon>Embryophyta</taxon>
        <taxon>Tracheophyta</taxon>
        <taxon>Spermatophyta</taxon>
        <taxon>Magnoliopsida</taxon>
        <taxon>Liliopsida</taxon>
        <taxon>Poales</taxon>
        <taxon>Poaceae</taxon>
        <taxon>BOP clade</taxon>
        <taxon>Oryzoideae</taxon>
        <taxon>Oryzeae</taxon>
        <taxon>Oryzinae</taxon>
        <taxon>Oryza</taxon>
        <taxon>Oryza sativa</taxon>
    </lineage>
</organism>
<proteinExistence type="predicted"/>
<name>B8AGA4_ORYSI</name>
<reference evidence="1 2" key="1">
    <citation type="journal article" date="2005" name="PLoS Biol.">
        <title>The genomes of Oryza sativa: a history of duplications.</title>
        <authorList>
            <person name="Yu J."/>
            <person name="Wang J."/>
            <person name="Lin W."/>
            <person name="Li S."/>
            <person name="Li H."/>
            <person name="Zhou J."/>
            <person name="Ni P."/>
            <person name="Dong W."/>
            <person name="Hu S."/>
            <person name="Zeng C."/>
            <person name="Zhang J."/>
            <person name="Zhang Y."/>
            <person name="Li R."/>
            <person name="Xu Z."/>
            <person name="Li S."/>
            <person name="Li X."/>
            <person name="Zheng H."/>
            <person name="Cong L."/>
            <person name="Lin L."/>
            <person name="Yin J."/>
            <person name="Geng J."/>
            <person name="Li G."/>
            <person name="Shi J."/>
            <person name="Liu J."/>
            <person name="Lv H."/>
            <person name="Li J."/>
            <person name="Wang J."/>
            <person name="Deng Y."/>
            <person name="Ran L."/>
            <person name="Shi X."/>
            <person name="Wang X."/>
            <person name="Wu Q."/>
            <person name="Li C."/>
            <person name="Ren X."/>
            <person name="Wang J."/>
            <person name="Wang X."/>
            <person name="Li D."/>
            <person name="Liu D."/>
            <person name="Zhang X."/>
            <person name="Ji Z."/>
            <person name="Zhao W."/>
            <person name="Sun Y."/>
            <person name="Zhang Z."/>
            <person name="Bao J."/>
            <person name="Han Y."/>
            <person name="Dong L."/>
            <person name="Ji J."/>
            <person name="Chen P."/>
            <person name="Wu S."/>
            <person name="Liu J."/>
            <person name="Xiao Y."/>
            <person name="Bu D."/>
            <person name="Tan J."/>
            <person name="Yang L."/>
            <person name="Ye C."/>
            <person name="Zhang J."/>
            <person name="Xu J."/>
            <person name="Zhou Y."/>
            <person name="Yu Y."/>
            <person name="Zhang B."/>
            <person name="Zhuang S."/>
            <person name="Wei H."/>
            <person name="Liu B."/>
            <person name="Lei M."/>
            <person name="Yu H."/>
            <person name="Li Y."/>
            <person name="Xu H."/>
            <person name="Wei S."/>
            <person name="He X."/>
            <person name="Fang L."/>
            <person name="Zhang Z."/>
            <person name="Zhang Y."/>
            <person name="Huang X."/>
            <person name="Su Z."/>
            <person name="Tong W."/>
            <person name="Li J."/>
            <person name="Tong Z."/>
            <person name="Li S."/>
            <person name="Ye J."/>
            <person name="Wang L."/>
            <person name="Fang L."/>
            <person name="Lei T."/>
            <person name="Chen C."/>
            <person name="Chen H."/>
            <person name="Xu Z."/>
            <person name="Li H."/>
            <person name="Huang H."/>
            <person name="Zhang F."/>
            <person name="Xu H."/>
            <person name="Li N."/>
            <person name="Zhao C."/>
            <person name="Li S."/>
            <person name="Dong L."/>
            <person name="Huang Y."/>
            <person name="Li L."/>
            <person name="Xi Y."/>
            <person name="Qi Q."/>
            <person name="Li W."/>
            <person name="Zhang B."/>
            <person name="Hu W."/>
            <person name="Zhang Y."/>
            <person name="Tian X."/>
            <person name="Jiao Y."/>
            <person name="Liang X."/>
            <person name="Jin J."/>
            <person name="Gao L."/>
            <person name="Zheng W."/>
            <person name="Hao B."/>
            <person name="Liu S."/>
            <person name="Wang W."/>
            <person name="Yuan L."/>
            <person name="Cao M."/>
            <person name="McDermott J."/>
            <person name="Samudrala R."/>
            <person name="Wang J."/>
            <person name="Wong G.K."/>
            <person name="Yang H."/>
        </authorList>
    </citation>
    <scope>NUCLEOTIDE SEQUENCE [LARGE SCALE GENOMIC DNA]</scope>
    <source>
        <strain evidence="2">cv. 93-11</strain>
    </source>
</reference>
<dbReference type="AlphaFoldDB" id="B8AGA4"/>
<dbReference type="HOGENOM" id="CLU_1707205_0_0_1"/>
<evidence type="ECO:0000313" key="2">
    <source>
        <dbReference type="Proteomes" id="UP000007015"/>
    </source>
</evidence>
<gene>
    <name evidence="1" type="ORF">OsI_06960</name>
</gene>
<dbReference type="Gramene" id="BGIOSGA008066-TA">
    <property type="protein sequence ID" value="BGIOSGA008066-PA"/>
    <property type="gene ID" value="BGIOSGA008066"/>
</dbReference>
<dbReference type="EMBL" id="CM000127">
    <property type="protein sequence ID" value="EEC73024.1"/>
    <property type="molecule type" value="Genomic_DNA"/>
</dbReference>
<sequence length="154" mass="16795">MELYPMVEKPVELLGAQLFHRCISMMSRTDVDFQRLRQRLDRMQVIMASSAGSLGLIFQTGPRTTNLAGLSGGASTLTPHLRRATCAGADLVGGGFSAFSRLDGVGLRRLEKTDSRDPNVNVYGPKFHACSKQGCPRAEGNIGPPWAEVLYAWL</sequence>
<keyword evidence="2" id="KW-1185">Reference proteome</keyword>